<keyword evidence="2" id="KW-1185">Reference proteome</keyword>
<reference evidence="1 2" key="1">
    <citation type="submission" date="2019-02" db="EMBL/GenBank/DDBJ databases">
        <title>Deep-cultivation of Planctomycetes and their phenomic and genomic characterization uncovers novel biology.</title>
        <authorList>
            <person name="Wiegand S."/>
            <person name="Jogler M."/>
            <person name="Boedeker C."/>
            <person name="Pinto D."/>
            <person name="Vollmers J."/>
            <person name="Rivas-Marin E."/>
            <person name="Kohn T."/>
            <person name="Peeters S.H."/>
            <person name="Heuer A."/>
            <person name="Rast P."/>
            <person name="Oberbeckmann S."/>
            <person name="Bunk B."/>
            <person name="Jeske O."/>
            <person name="Meyerdierks A."/>
            <person name="Storesund J.E."/>
            <person name="Kallscheuer N."/>
            <person name="Luecker S."/>
            <person name="Lage O.M."/>
            <person name="Pohl T."/>
            <person name="Merkel B.J."/>
            <person name="Hornburger P."/>
            <person name="Mueller R.-W."/>
            <person name="Bruemmer F."/>
            <person name="Labrenz M."/>
            <person name="Spormann A.M."/>
            <person name="Op den Camp H."/>
            <person name="Overmann J."/>
            <person name="Amann R."/>
            <person name="Jetten M.S.M."/>
            <person name="Mascher T."/>
            <person name="Medema M.H."/>
            <person name="Devos D.P."/>
            <person name="Kaster A.-K."/>
            <person name="Ovreas L."/>
            <person name="Rohde M."/>
            <person name="Galperin M.Y."/>
            <person name="Jogler C."/>
        </authorList>
    </citation>
    <scope>NUCLEOTIDE SEQUENCE [LARGE SCALE GENOMIC DNA]</scope>
    <source>
        <strain evidence="1 2">Q31a</strain>
    </source>
</reference>
<accession>A0A518GFZ4</accession>
<name>A0A518GFZ4_9BACT</name>
<organism evidence="1 2">
    <name type="scientific">Aureliella helgolandensis</name>
    <dbReference type="NCBI Taxonomy" id="2527968"/>
    <lineage>
        <taxon>Bacteria</taxon>
        <taxon>Pseudomonadati</taxon>
        <taxon>Planctomycetota</taxon>
        <taxon>Planctomycetia</taxon>
        <taxon>Pirellulales</taxon>
        <taxon>Pirellulaceae</taxon>
        <taxon>Aureliella</taxon>
    </lineage>
</organism>
<dbReference type="KEGG" id="ahel:Q31a_59100"/>
<evidence type="ECO:0000313" key="1">
    <source>
        <dbReference type="EMBL" id="QDV27521.1"/>
    </source>
</evidence>
<sequence>MDTVAFATIVAGSETDADALFKIESVLKGDALLKVGQEIRVNYFGKAKEGQHFLIMGVDPPDLLWSSPLPVSDLALDYIRAIPALPEASVERLNFYLKYLEHEESLLARDAYDEFASAPYPELKQLKDSLNRPQLLEWIKDTGLPPDRKRLYLVMLGIAGEPADADLLEGMLRSDDANQRAGLDAMIACYATLKGADGLKLIDELFLSNKKSQYADTYAAIMALRFHGTDGGVLPKKRVLESMRLILDRPELADLVIPDLARWEDWTQVDRMVNLFKSADDKSSWVRVPVINYLRACPLPEAAKELEALKELDPAAFKRATSFFPIPRPAAETKDSSSTLNSARVQGIASTSRPRLRVSQSPTLLAFNGKSAVGTDSARALVAVPPVALTTSANRLLPACVLTLVSTTLGLSMWLMLSGAGRHGALELCRVSVRS</sequence>
<protein>
    <submittedName>
        <fullName evidence="1">Uncharacterized protein</fullName>
    </submittedName>
</protein>
<evidence type="ECO:0000313" key="2">
    <source>
        <dbReference type="Proteomes" id="UP000318017"/>
    </source>
</evidence>
<proteinExistence type="predicted"/>
<dbReference type="EMBL" id="CP036298">
    <property type="protein sequence ID" value="QDV27521.1"/>
    <property type="molecule type" value="Genomic_DNA"/>
</dbReference>
<gene>
    <name evidence="1" type="ORF">Q31a_59100</name>
</gene>
<dbReference type="AlphaFoldDB" id="A0A518GFZ4"/>
<dbReference type="Proteomes" id="UP000318017">
    <property type="component" value="Chromosome"/>
</dbReference>